<dbReference type="Proteomes" id="UP000006671">
    <property type="component" value="Unassembled WGS sequence"/>
</dbReference>
<dbReference type="PROSITE" id="PS50969">
    <property type="entry name" value="FCP1"/>
    <property type="match status" value="1"/>
</dbReference>
<dbReference type="CDD" id="cd07521">
    <property type="entry name" value="HAD_FCP1-like"/>
    <property type="match status" value="1"/>
</dbReference>
<dbReference type="SMART" id="SM00577">
    <property type="entry name" value="CPDc"/>
    <property type="match status" value="1"/>
</dbReference>
<dbReference type="EMBL" id="GG738863">
    <property type="protein sequence ID" value="EFC45388.1"/>
    <property type="molecule type" value="Genomic_DNA"/>
</dbReference>
<dbReference type="VEuPathDB" id="AmoebaDB:NAEGRDRAFT_66738"/>
<dbReference type="AlphaFoldDB" id="D2VCZ1"/>
<dbReference type="GO" id="GO:0005744">
    <property type="term" value="C:TIM23 mitochondrial import inner membrane translocase complex"/>
    <property type="evidence" value="ECO:0007669"/>
    <property type="project" value="UniProtKB-UniRule"/>
</dbReference>
<evidence type="ECO:0000313" key="5">
    <source>
        <dbReference type="Proteomes" id="UP000006671"/>
    </source>
</evidence>
<dbReference type="PANTHER" id="PTHR12210">
    <property type="entry name" value="DULLARD PROTEIN PHOSPHATASE"/>
    <property type="match status" value="1"/>
</dbReference>
<dbReference type="InterPro" id="IPR036412">
    <property type="entry name" value="HAD-like_sf"/>
</dbReference>
<keyword evidence="1" id="KW-0809">Transit peptide</keyword>
<feature type="region of interest" description="Disordered" evidence="2">
    <location>
        <begin position="217"/>
        <end position="236"/>
    </location>
</feature>
<dbReference type="SUPFAM" id="SSF56784">
    <property type="entry name" value="HAD-like"/>
    <property type="match status" value="1"/>
</dbReference>
<dbReference type="STRING" id="5762.D2VCZ1"/>
<dbReference type="InterPro" id="IPR023214">
    <property type="entry name" value="HAD_sf"/>
</dbReference>
<keyword evidence="1" id="KW-0813">Transport</keyword>
<dbReference type="KEGG" id="ngr:NAEGRDRAFT_66738"/>
<dbReference type="OrthoDB" id="277011at2759"/>
<accession>D2VCZ1</accession>
<keyword evidence="1" id="KW-0653">Protein transport</keyword>
<keyword evidence="5" id="KW-1185">Reference proteome</keyword>
<keyword evidence="1" id="KW-0811">Translocation</keyword>
<evidence type="ECO:0000313" key="4">
    <source>
        <dbReference type="EMBL" id="EFC45388.1"/>
    </source>
</evidence>
<comment type="subunit">
    <text evidence="1">Component of the TIM23 complex.</text>
</comment>
<reference evidence="4 5" key="1">
    <citation type="journal article" date="2010" name="Cell">
        <title>The genome of Naegleria gruberi illuminates early eukaryotic versatility.</title>
        <authorList>
            <person name="Fritz-Laylin L.K."/>
            <person name="Prochnik S.E."/>
            <person name="Ginger M.L."/>
            <person name="Dacks J.B."/>
            <person name="Carpenter M.L."/>
            <person name="Field M.C."/>
            <person name="Kuo A."/>
            <person name="Paredez A."/>
            <person name="Chapman J."/>
            <person name="Pham J."/>
            <person name="Shu S."/>
            <person name="Neupane R."/>
            <person name="Cipriano M."/>
            <person name="Mancuso J."/>
            <person name="Tu H."/>
            <person name="Salamov A."/>
            <person name="Lindquist E."/>
            <person name="Shapiro H."/>
            <person name="Lucas S."/>
            <person name="Grigoriev I.V."/>
            <person name="Cande W.Z."/>
            <person name="Fulton C."/>
            <person name="Rokhsar D.S."/>
            <person name="Dawson S.C."/>
        </authorList>
    </citation>
    <scope>NUCLEOTIDE SEQUENCE [LARGE SCALE GENOMIC DNA]</scope>
    <source>
        <strain evidence="4 5">NEG-M</strain>
    </source>
</reference>
<dbReference type="Gene3D" id="3.40.50.1000">
    <property type="entry name" value="HAD superfamily/HAD-like"/>
    <property type="match status" value="1"/>
</dbReference>
<dbReference type="InParanoid" id="D2VCZ1"/>
<comment type="function">
    <text evidence="1">Essential component of the TIM23 complex, a complex that mediates the translocation of transit peptide-containing proteins across the mitochondrial inner membrane.</text>
</comment>
<dbReference type="GeneID" id="8857474"/>
<evidence type="ECO:0000256" key="1">
    <source>
        <dbReference type="RuleBase" id="RU365079"/>
    </source>
</evidence>
<comment type="subcellular location">
    <subcellularLocation>
        <location evidence="1">Mitochondrion inner membrane</location>
        <topology evidence="1">Single-pass membrane protein</topology>
    </subcellularLocation>
</comment>
<comment type="similarity">
    <text evidence="1">Belongs to the TIM50 family.</text>
</comment>
<gene>
    <name evidence="4" type="ORF">NAEGRDRAFT_66738</name>
</gene>
<evidence type="ECO:0000256" key="2">
    <source>
        <dbReference type="SAM" id="MobiDB-lite"/>
    </source>
</evidence>
<dbReference type="InterPro" id="IPR050365">
    <property type="entry name" value="TIM50"/>
</dbReference>
<feature type="domain" description="FCP1 homology" evidence="3">
    <location>
        <begin position="1"/>
        <end position="167"/>
    </location>
</feature>
<keyword evidence="1" id="KW-0496">Mitochondrion</keyword>
<evidence type="ECO:0000259" key="3">
    <source>
        <dbReference type="PROSITE" id="PS50969"/>
    </source>
</evidence>
<name>D2VCZ1_NAEGR</name>
<dbReference type="GO" id="GO:0015031">
    <property type="term" value="P:protein transport"/>
    <property type="evidence" value="ECO:0007669"/>
    <property type="project" value="UniProtKB-KW"/>
</dbReference>
<protein>
    <recommendedName>
        <fullName evidence="1">Mitochondrial import inner membrane translocase subunit TIM50</fullName>
    </recommendedName>
</protein>
<dbReference type="InterPro" id="IPR004274">
    <property type="entry name" value="FCP1_dom"/>
</dbReference>
<organism evidence="5">
    <name type="scientific">Naegleria gruberi</name>
    <name type="common">Amoeba</name>
    <dbReference type="NCBI Taxonomy" id="5762"/>
    <lineage>
        <taxon>Eukaryota</taxon>
        <taxon>Discoba</taxon>
        <taxon>Heterolobosea</taxon>
        <taxon>Tetramitia</taxon>
        <taxon>Eutetramitia</taxon>
        <taxon>Vahlkampfiidae</taxon>
        <taxon>Naegleria</taxon>
    </lineage>
</organism>
<sequence length="236" mass="26561">MRKTLVLDLDNTLVASFSTSKAQLLGSCDYVVSIPREKYHDTITIAVFKRPHLEEFLDVACSLFDVWIFTASDKSYAQPVCENLLNSKERFKGCLFRDSLVKGGKDLSIFNVNMDQIMIIDDDEFNFQNNPKNGVTINSFGFDTITIQKELRLDHELRDFIPLLKSVADSPTVFEPILQYKQFHSSNFQNCDISPLTSSSSNTPAVTSFHAFSPFDDMNDEKSPNSATSASSDILI</sequence>
<feature type="compositionally biased region" description="Polar residues" evidence="2">
    <location>
        <begin position="224"/>
        <end position="236"/>
    </location>
</feature>
<proteinExistence type="inferred from homology"/>
<dbReference type="eggNOG" id="KOG1605">
    <property type="taxonomic scope" value="Eukaryota"/>
</dbReference>
<dbReference type="RefSeq" id="XP_002678132.1">
    <property type="nucleotide sequence ID" value="XM_002678086.1"/>
</dbReference>
<dbReference type="Pfam" id="PF03031">
    <property type="entry name" value="NIF"/>
    <property type="match status" value="1"/>
</dbReference>